<dbReference type="AlphaFoldDB" id="A0A2R9SYA5"/>
<dbReference type="SUPFAM" id="SSF52540">
    <property type="entry name" value="P-loop containing nucleoside triphosphate hydrolases"/>
    <property type="match status" value="1"/>
</dbReference>
<dbReference type="InterPro" id="IPR027417">
    <property type="entry name" value="P-loop_NTPase"/>
</dbReference>
<dbReference type="Gene3D" id="3.40.50.300">
    <property type="entry name" value="P-loop containing nucleotide triphosphate hydrolases"/>
    <property type="match status" value="1"/>
</dbReference>
<keyword evidence="3" id="KW-0067">ATP-binding</keyword>
<protein>
    <submittedName>
        <fullName evidence="5">ABC transporter related protein</fullName>
    </submittedName>
</protein>
<dbReference type="PROSITE" id="PS00211">
    <property type="entry name" value="ABC_TRANSPORTER_1"/>
    <property type="match status" value="1"/>
</dbReference>
<dbReference type="EMBL" id="ADHJ01000014">
    <property type="protein sequence ID" value="EFU42362.1"/>
    <property type="molecule type" value="Genomic_DNA"/>
</dbReference>
<dbReference type="Pfam" id="PF00005">
    <property type="entry name" value="ABC_tran"/>
    <property type="match status" value="1"/>
</dbReference>
<keyword evidence="1" id="KW-0813">Transport</keyword>
<accession>A0A2R9SYA5</accession>
<sequence length="330" mass="37351">MIEAHNIRKEFKTPVVKEGRFSGLRTLFTREYRTKEAVRGISFQVEQGEFVGYIGPNGAGKSTTIKMLTGILHPTSGRVSIGGMNPHKERRSVVNNLGVVFGQRSQLWWDLPVKDSYDILAKMYSVDQADKERRLGQFAELLDLQAFWETPVRKLSLGQRMRADLAAAMLHDPGVLFLDEPTIGLDVNAKRNIRHFLKLINEQFGKTILLTTHDMDDIEQLCNRVMVINNGELSYDGTVRSLRDTIGLPTLITVTFRGPFAIPEQFQGAGEGSRAVPLRVTSAVDNTVTIEVNRREMNTLDIFKELGRWGELDDIDMEDPDFEDVIHKVY</sequence>
<dbReference type="InterPro" id="IPR050763">
    <property type="entry name" value="ABC_transporter_ATP-binding"/>
</dbReference>
<evidence type="ECO:0000259" key="4">
    <source>
        <dbReference type="PROSITE" id="PS50893"/>
    </source>
</evidence>
<dbReference type="InterPro" id="IPR003593">
    <property type="entry name" value="AAA+_ATPase"/>
</dbReference>
<keyword evidence="6" id="KW-1185">Reference proteome</keyword>
<evidence type="ECO:0000256" key="2">
    <source>
        <dbReference type="ARBA" id="ARBA00022741"/>
    </source>
</evidence>
<comment type="caution">
    <text evidence="5">The sequence shown here is derived from an EMBL/GenBank/DDBJ whole genome shotgun (WGS) entry which is preliminary data.</text>
</comment>
<dbReference type="RefSeq" id="WP_006208622.1">
    <property type="nucleotide sequence ID" value="NZ_ADHJ01000014.1"/>
</dbReference>
<organism evidence="5 6">
    <name type="scientific">Paenibacillus vortex V453</name>
    <dbReference type="NCBI Taxonomy" id="715225"/>
    <lineage>
        <taxon>Bacteria</taxon>
        <taxon>Bacillati</taxon>
        <taxon>Bacillota</taxon>
        <taxon>Bacilli</taxon>
        <taxon>Bacillales</taxon>
        <taxon>Paenibacillaceae</taxon>
        <taxon>Paenibacillus</taxon>
    </lineage>
</organism>
<dbReference type="InterPro" id="IPR017871">
    <property type="entry name" value="ABC_transporter-like_CS"/>
</dbReference>
<dbReference type="KEGG" id="pvo:PVOR_08790"/>
<evidence type="ECO:0000313" key="5">
    <source>
        <dbReference type="EMBL" id="EFU42362.1"/>
    </source>
</evidence>
<gene>
    <name evidence="5" type="ORF">PVOR_08790</name>
</gene>
<dbReference type="GO" id="GO:0005524">
    <property type="term" value="F:ATP binding"/>
    <property type="evidence" value="ECO:0007669"/>
    <property type="project" value="UniProtKB-KW"/>
</dbReference>
<keyword evidence="2" id="KW-0547">Nucleotide-binding</keyword>
<dbReference type="GO" id="GO:0016887">
    <property type="term" value="F:ATP hydrolysis activity"/>
    <property type="evidence" value="ECO:0007669"/>
    <property type="project" value="InterPro"/>
</dbReference>
<dbReference type="PANTHER" id="PTHR42711">
    <property type="entry name" value="ABC TRANSPORTER ATP-BINDING PROTEIN"/>
    <property type="match status" value="1"/>
</dbReference>
<reference evidence="5 6" key="1">
    <citation type="journal article" date="2010" name="BMC Genomics">
        <title>Genome sequence of the pattern forming Paenibacillus vortex bacterium reveals potential for thriving in complex environments.</title>
        <authorList>
            <person name="Sirota-Madi A."/>
            <person name="Olender T."/>
            <person name="Helman Y."/>
            <person name="Ingham C."/>
            <person name="Brainis I."/>
            <person name="Roth D."/>
            <person name="Hagi E."/>
            <person name="Brodsky L."/>
            <person name="Leshkowitz D."/>
            <person name="Galatenko V."/>
            <person name="Nikolaev V."/>
            <person name="Mugasimangalam R.C."/>
            <person name="Bransburg-Zabary S."/>
            <person name="Gutnick D.L."/>
            <person name="Lancet D."/>
            <person name="Ben-Jacob E."/>
        </authorList>
    </citation>
    <scope>NUCLEOTIDE SEQUENCE [LARGE SCALE GENOMIC DNA]</scope>
    <source>
        <strain evidence="5 6">V453</strain>
    </source>
</reference>
<dbReference type="PANTHER" id="PTHR42711:SF1">
    <property type="entry name" value="ABC-TRANSPORT PROTEIN, ATP-BINDING COMPONENT"/>
    <property type="match status" value="1"/>
</dbReference>
<dbReference type="Proteomes" id="UP000003094">
    <property type="component" value="Unassembled WGS sequence"/>
</dbReference>
<evidence type="ECO:0000256" key="1">
    <source>
        <dbReference type="ARBA" id="ARBA00022448"/>
    </source>
</evidence>
<dbReference type="InterPro" id="IPR003439">
    <property type="entry name" value="ABC_transporter-like_ATP-bd"/>
</dbReference>
<proteinExistence type="predicted"/>
<name>A0A2R9SYA5_9BACL</name>
<feature type="domain" description="ABC transporter" evidence="4">
    <location>
        <begin position="22"/>
        <end position="255"/>
    </location>
</feature>
<dbReference type="SMART" id="SM00382">
    <property type="entry name" value="AAA"/>
    <property type="match status" value="1"/>
</dbReference>
<evidence type="ECO:0000313" key="6">
    <source>
        <dbReference type="Proteomes" id="UP000003094"/>
    </source>
</evidence>
<evidence type="ECO:0000256" key="3">
    <source>
        <dbReference type="ARBA" id="ARBA00022840"/>
    </source>
</evidence>
<dbReference type="PROSITE" id="PS50893">
    <property type="entry name" value="ABC_TRANSPORTER_2"/>
    <property type="match status" value="1"/>
</dbReference>